<protein>
    <submittedName>
        <fullName evidence="1">Uncharacterized protein</fullName>
    </submittedName>
</protein>
<comment type="caution">
    <text evidence="1">The sequence shown here is derived from an EMBL/GenBank/DDBJ whole genome shotgun (WGS) entry which is preliminary data.</text>
</comment>
<name>A0A8X6VJ98_TRICX</name>
<keyword evidence="2" id="KW-1185">Reference proteome</keyword>
<organism evidence="1 2">
    <name type="scientific">Trichonephila clavipes</name>
    <name type="common">Golden silk orbweaver</name>
    <name type="synonym">Nephila clavipes</name>
    <dbReference type="NCBI Taxonomy" id="2585209"/>
    <lineage>
        <taxon>Eukaryota</taxon>
        <taxon>Metazoa</taxon>
        <taxon>Ecdysozoa</taxon>
        <taxon>Arthropoda</taxon>
        <taxon>Chelicerata</taxon>
        <taxon>Arachnida</taxon>
        <taxon>Araneae</taxon>
        <taxon>Araneomorphae</taxon>
        <taxon>Entelegynae</taxon>
        <taxon>Araneoidea</taxon>
        <taxon>Nephilidae</taxon>
        <taxon>Trichonephila</taxon>
    </lineage>
</organism>
<evidence type="ECO:0000313" key="1">
    <source>
        <dbReference type="EMBL" id="GFY09743.1"/>
    </source>
</evidence>
<proteinExistence type="predicted"/>
<gene>
    <name evidence="1" type="ORF">TNCV_3697051</name>
</gene>
<evidence type="ECO:0000313" key="2">
    <source>
        <dbReference type="Proteomes" id="UP000887159"/>
    </source>
</evidence>
<accession>A0A8X6VJ98</accession>
<dbReference type="Proteomes" id="UP000887159">
    <property type="component" value="Unassembled WGS sequence"/>
</dbReference>
<sequence length="114" mass="12837">MQVSSTTSGNGSQMMTSSRICFPETFHSAPSITRLPGMIFQNHFPTLCLRMSGAPIAWGPRIIDKVDTAVPTFLMLNENEEAICSIEEGVMVYRHETTIRRQITRNSSQWSKNK</sequence>
<dbReference type="AlphaFoldDB" id="A0A8X6VJ98"/>
<dbReference type="EMBL" id="BMAU01021292">
    <property type="protein sequence ID" value="GFY09743.1"/>
    <property type="molecule type" value="Genomic_DNA"/>
</dbReference>
<reference evidence="1" key="1">
    <citation type="submission" date="2020-08" db="EMBL/GenBank/DDBJ databases">
        <title>Multicomponent nature underlies the extraordinary mechanical properties of spider dragline silk.</title>
        <authorList>
            <person name="Kono N."/>
            <person name="Nakamura H."/>
            <person name="Mori M."/>
            <person name="Yoshida Y."/>
            <person name="Ohtoshi R."/>
            <person name="Malay A.D."/>
            <person name="Moran D.A.P."/>
            <person name="Tomita M."/>
            <person name="Numata K."/>
            <person name="Arakawa K."/>
        </authorList>
    </citation>
    <scope>NUCLEOTIDE SEQUENCE</scope>
</reference>